<proteinExistence type="predicted"/>
<accession>A0A1H5MUX6</accession>
<dbReference type="Proteomes" id="UP000183613">
    <property type="component" value="Unassembled WGS sequence"/>
</dbReference>
<sequence length="55" mass="6119">MTTHCVWGVLTVWRVITLNLTQLQATSLKAFGISVSSVVGFSHMRAYVHAQQTKD</sequence>
<keyword evidence="2" id="KW-1185">Reference proteome</keyword>
<evidence type="ECO:0000313" key="2">
    <source>
        <dbReference type="Proteomes" id="UP000183613"/>
    </source>
</evidence>
<dbReference type="EMBL" id="FNUD01000002">
    <property type="protein sequence ID" value="SEE93144.1"/>
    <property type="molecule type" value="Genomic_DNA"/>
</dbReference>
<gene>
    <name evidence="1" type="ORF">SAMN04489800_2906</name>
</gene>
<evidence type="ECO:0000313" key="1">
    <source>
        <dbReference type="EMBL" id="SEE93144.1"/>
    </source>
</evidence>
<reference evidence="1" key="1">
    <citation type="submission" date="2016-10" db="EMBL/GenBank/DDBJ databases">
        <authorList>
            <person name="Varghese N."/>
            <person name="Submissions S."/>
        </authorList>
    </citation>
    <scope>NUCLEOTIDE SEQUENCE [LARGE SCALE GENOMIC DNA]</scope>
    <source>
        <strain evidence="1">LMG 25555</strain>
    </source>
</reference>
<name>A0A1H5MUX6_PSEDM</name>
<protein>
    <submittedName>
        <fullName evidence="1">Uncharacterized protein</fullName>
    </submittedName>
</protein>
<comment type="caution">
    <text evidence="1">The sequence shown here is derived from an EMBL/GenBank/DDBJ whole genome shotgun (WGS) entry which is preliminary data.</text>
</comment>
<dbReference type="AlphaFoldDB" id="A0A1H5MUX6"/>
<dbReference type="RefSeq" id="WP_157395862.1">
    <property type="nucleotide sequence ID" value="NZ_FNUD01000002.1"/>
</dbReference>
<organism evidence="1 2">
    <name type="scientific">Pseudomonas deceptionensis</name>
    <dbReference type="NCBI Taxonomy" id="882211"/>
    <lineage>
        <taxon>Bacteria</taxon>
        <taxon>Pseudomonadati</taxon>
        <taxon>Pseudomonadota</taxon>
        <taxon>Gammaproteobacteria</taxon>
        <taxon>Pseudomonadales</taxon>
        <taxon>Pseudomonadaceae</taxon>
        <taxon>Pseudomonas</taxon>
    </lineage>
</organism>